<evidence type="ECO:0000313" key="1">
    <source>
        <dbReference type="EMBL" id="WVY95379.1"/>
    </source>
</evidence>
<organism evidence="1 2">
    <name type="scientific">Vigna mungo</name>
    <name type="common">Black gram</name>
    <name type="synonym">Phaseolus mungo</name>
    <dbReference type="NCBI Taxonomy" id="3915"/>
    <lineage>
        <taxon>Eukaryota</taxon>
        <taxon>Viridiplantae</taxon>
        <taxon>Streptophyta</taxon>
        <taxon>Embryophyta</taxon>
        <taxon>Tracheophyta</taxon>
        <taxon>Spermatophyta</taxon>
        <taxon>Magnoliopsida</taxon>
        <taxon>eudicotyledons</taxon>
        <taxon>Gunneridae</taxon>
        <taxon>Pentapetalae</taxon>
        <taxon>rosids</taxon>
        <taxon>fabids</taxon>
        <taxon>Fabales</taxon>
        <taxon>Fabaceae</taxon>
        <taxon>Papilionoideae</taxon>
        <taxon>50 kb inversion clade</taxon>
        <taxon>NPAAA clade</taxon>
        <taxon>indigoferoid/millettioid clade</taxon>
        <taxon>Phaseoleae</taxon>
        <taxon>Vigna</taxon>
    </lineage>
</organism>
<dbReference type="Proteomes" id="UP001374535">
    <property type="component" value="Chromosome 10"/>
</dbReference>
<dbReference type="AlphaFoldDB" id="A0AAQ3MPS6"/>
<name>A0AAQ3MPS6_VIGMU</name>
<gene>
    <name evidence="1" type="ORF">V8G54_034467</name>
</gene>
<accession>A0AAQ3MPS6</accession>
<dbReference type="EMBL" id="CP144691">
    <property type="protein sequence ID" value="WVY95379.1"/>
    <property type="molecule type" value="Genomic_DNA"/>
</dbReference>
<reference evidence="1 2" key="1">
    <citation type="journal article" date="2023" name="Life. Sci Alliance">
        <title>Evolutionary insights into 3D genome organization and epigenetic landscape of Vigna mungo.</title>
        <authorList>
            <person name="Junaid A."/>
            <person name="Singh B."/>
            <person name="Bhatia S."/>
        </authorList>
    </citation>
    <scope>NUCLEOTIDE SEQUENCE [LARGE SCALE GENOMIC DNA]</scope>
    <source>
        <strain evidence="1">Urdbean</strain>
    </source>
</reference>
<protein>
    <submittedName>
        <fullName evidence="1">Uncharacterized protein</fullName>
    </submittedName>
</protein>
<keyword evidence="2" id="KW-1185">Reference proteome</keyword>
<sequence>MVLPCNIIKVRINTLVLAQPGNRFVICNRSFFCCLNKIFPYLMKGRYGFLSVSFKQENVFQNSQFSTHGLTSFTEPSLLQVILQVQRISQDMCLAINTVEFIK</sequence>
<proteinExistence type="predicted"/>
<evidence type="ECO:0000313" key="2">
    <source>
        <dbReference type="Proteomes" id="UP001374535"/>
    </source>
</evidence>